<dbReference type="InterPro" id="IPR002885">
    <property type="entry name" value="PPR_rpt"/>
</dbReference>
<keyword evidence="4" id="KW-0677">Repeat</keyword>
<evidence type="ECO:0000313" key="9">
    <source>
        <dbReference type="Proteomes" id="UP001327560"/>
    </source>
</evidence>
<dbReference type="FunFam" id="1.25.40.10:FF:000285">
    <property type="entry name" value="Pentatricopeptide repeat-containing protein, chloroplastic"/>
    <property type="match status" value="1"/>
</dbReference>
<gene>
    <name evidence="8" type="ORF">Cni_G28234</name>
</gene>
<dbReference type="AlphaFoldDB" id="A0AAQ3L737"/>
<dbReference type="InterPro" id="IPR046848">
    <property type="entry name" value="E_motif"/>
</dbReference>
<evidence type="ECO:0000256" key="5">
    <source>
        <dbReference type="ARBA" id="ARBA00022946"/>
    </source>
</evidence>
<feature type="domain" description="DYW" evidence="7">
    <location>
        <begin position="847"/>
        <end position="939"/>
    </location>
</feature>
<evidence type="ECO:0000256" key="6">
    <source>
        <dbReference type="PROSITE-ProRule" id="PRU00708"/>
    </source>
</evidence>
<evidence type="ECO:0000313" key="8">
    <source>
        <dbReference type="EMBL" id="WOL19436.1"/>
    </source>
</evidence>
<dbReference type="Gene3D" id="1.25.40.10">
    <property type="entry name" value="Tetratricopeptide repeat domain"/>
    <property type="match status" value="5"/>
</dbReference>
<evidence type="ECO:0000259" key="7">
    <source>
        <dbReference type="Pfam" id="PF14432"/>
    </source>
</evidence>
<dbReference type="PROSITE" id="PS51375">
    <property type="entry name" value="PPR"/>
    <property type="match status" value="6"/>
</dbReference>
<dbReference type="GO" id="GO:0008270">
    <property type="term" value="F:zinc ion binding"/>
    <property type="evidence" value="ECO:0007669"/>
    <property type="project" value="InterPro"/>
</dbReference>
<dbReference type="FunFam" id="1.25.40.10:FF:000144">
    <property type="entry name" value="Pentatricopeptide repeat-containing protein, mitochondrial"/>
    <property type="match status" value="1"/>
</dbReference>
<keyword evidence="3" id="KW-0934">Plastid</keyword>
<feature type="repeat" description="PPR" evidence="6">
    <location>
        <begin position="530"/>
        <end position="564"/>
    </location>
</feature>
<dbReference type="FunFam" id="1.25.40.10:FF:000073">
    <property type="entry name" value="Pentatricopeptide repeat-containing protein chloroplastic"/>
    <property type="match status" value="2"/>
</dbReference>
<dbReference type="FunFam" id="1.25.40.10:FF:000366">
    <property type="entry name" value="Pentatricopeptide (PPR) repeat-containing protein"/>
    <property type="match status" value="1"/>
</dbReference>
<dbReference type="GO" id="GO:0003723">
    <property type="term" value="F:RNA binding"/>
    <property type="evidence" value="ECO:0007669"/>
    <property type="project" value="InterPro"/>
</dbReference>
<dbReference type="Pfam" id="PF14432">
    <property type="entry name" value="DYW_deaminase"/>
    <property type="match status" value="1"/>
</dbReference>
<dbReference type="SUPFAM" id="SSF48452">
    <property type="entry name" value="TPR-like"/>
    <property type="match status" value="1"/>
</dbReference>
<dbReference type="FunFam" id="1.25.40.10:FF:000341">
    <property type="entry name" value="Pentatricopeptide repeat-containing protein chloroplastic"/>
    <property type="match status" value="1"/>
</dbReference>
<protein>
    <submittedName>
        <fullName evidence="8">Pentatricopeptide repeat-containing protein</fullName>
    </submittedName>
</protein>
<dbReference type="Pfam" id="PF01535">
    <property type="entry name" value="PPR"/>
    <property type="match status" value="9"/>
</dbReference>
<feature type="repeat" description="PPR" evidence="6">
    <location>
        <begin position="329"/>
        <end position="363"/>
    </location>
</feature>
<organism evidence="8 9">
    <name type="scientific">Canna indica</name>
    <name type="common">Indian-shot</name>
    <dbReference type="NCBI Taxonomy" id="4628"/>
    <lineage>
        <taxon>Eukaryota</taxon>
        <taxon>Viridiplantae</taxon>
        <taxon>Streptophyta</taxon>
        <taxon>Embryophyta</taxon>
        <taxon>Tracheophyta</taxon>
        <taxon>Spermatophyta</taxon>
        <taxon>Magnoliopsida</taxon>
        <taxon>Liliopsida</taxon>
        <taxon>Zingiberales</taxon>
        <taxon>Cannaceae</taxon>
        <taxon>Canna</taxon>
    </lineage>
</organism>
<dbReference type="NCBIfam" id="TIGR00756">
    <property type="entry name" value="PPR"/>
    <property type="match status" value="6"/>
</dbReference>
<sequence length="939" mass="104725">MASSLHHHQHQHSFIYSTLIASPPSQKTLKSSLSIRDACKQGDLKQAFLSLANSLQFPPPEAYSSILELCASQKAPFQGQQVHSHILKSNSLSTDGFLSTKLLFMYGKCGQLPDAEKLFDEMPCRSVFTWNALIGAYASCGHPSLAVGGYQKMRFSGVLPDACTLASVLKACGALEDVCVGTEMHGLAVKLGLDLTGFVSNALVAMYAKCARFGSARQLFERMNEERDVVSWNSIISACLQDGKFLEALTLFREMQKAGVPMNSYTTVGILQACAELSYAKLGMEIHASLLKNIRKLEIYELNALVVLYTRCGLIGNAIRVFDEMAERDNVSWNSMLSGYIQNGLYQEAIEFFSEIIWLGFKPDQVSLISAACALGRLGNIWNAKEVHAYAIKHGFDCNLQVGNTLIDMYTKCHFIDYAEYLFHRLNSKDCISWTTMIAGYAQSSHYSKALELSRQVQKVGMKLDSMMMGSILQACSGLVCLPLLKQAHGYAIRHGLLDLVLTNTIVDVYGECGKVGHAYHVFGMIQDKDVVSWTSMITCYVNNGILNEALCLFKDMVSASVEPDAVSLISVLAATAGLSSFMKGKEIHGFIYRRQFVMDGAVSSSLVDMYARCGDIENSFKVFDNIICKDLILWTTMINASGLHGRGKEAIGLFRVLHETGIVPDHVTFLALLYACSHSRLINEGKYYLEEMTSKYGLEPWPEHYACLVDLLGRSGRIEEAYEFIQTMRVEPTPAVWCALLGACRVHQNHNLGKIAADKLLELEPENPGNYVLISNVFAAMRKWKDANVVRGMMKERGLKKDPGCSWIEVGNKVYTFVARDTSHKDSVAIYSRLAEITEKLKKEGGYIEDTRFVLHDTVEEEKIRILHGHSERLAIAFGMTYAPKGTPIRITKNLRVCSDCHEFTKLLSKVYEREIIVRDANRFHHFKGGYCSCSDFW</sequence>
<proteinExistence type="predicted"/>
<name>A0AAQ3L737_9LILI</name>
<dbReference type="Pfam" id="PF20431">
    <property type="entry name" value="E_motif"/>
    <property type="match status" value="1"/>
</dbReference>
<evidence type="ECO:0000256" key="3">
    <source>
        <dbReference type="ARBA" id="ARBA00022640"/>
    </source>
</evidence>
<comment type="subcellular location">
    <subcellularLocation>
        <location evidence="1">Plastid</location>
        <location evidence="1">Chloroplast</location>
    </subcellularLocation>
</comment>
<dbReference type="GO" id="GO:0009451">
    <property type="term" value="P:RNA modification"/>
    <property type="evidence" value="ECO:0007669"/>
    <property type="project" value="InterPro"/>
</dbReference>
<evidence type="ECO:0000256" key="2">
    <source>
        <dbReference type="ARBA" id="ARBA00022528"/>
    </source>
</evidence>
<dbReference type="InterPro" id="IPR011990">
    <property type="entry name" value="TPR-like_helical_dom_sf"/>
</dbReference>
<evidence type="ECO:0000256" key="1">
    <source>
        <dbReference type="ARBA" id="ARBA00004229"/>
    </source>
</evidence>
<reference evidence="8 9" key="1">
    <citation type="submission" date="2023-10" db="EMBL/GenBank/DDBJ databases">
        <title>Chromosome-scale genome assembly provides insights into flower coloration mechanisms of Canna indica.</title>
        <authorList>
            <person name="Li C."/>
        </authorList>
    </citation>
    <scope>NUCLEOTIDE SEQUENCE [LARGE SCALE GENOMIC DNA]</scope>
    <source>
        <tissue evidence="8">Flower</tissue>
    </source>
</reference>
<feature type="repeat" description="PPR" evidence="6">
    <location>
        <begin position="430"/>
        <end position="464"/>
    </location>
</feature>
<dbReference type="Proteomes" id="UP001327560">
    <property type="component" value="Chromosome 9"/>
</dbReference>
<keyword evidence="2" id="KW-0150">Chloroplast</keyword>
<dbReference type="InterPro" id="IPR032867">
    <property type="entry name" value="DYW_dom"/>
</dbReference>
<dbReference type="Pfam" id="PF13041">
    <property type="entry name" value="PPR_2"/>
    <property type="match status" value="3"/>
</dbReference>
<dbReference type="PANTHER" id="PTHR24015:SF356">
    <property type="entry name" value="DYW DOMAIN-CONTAINING PROTEIN"/>
    <property type="match status" value="1"/>
</dbReference>
<dbReference type="EMBL" id="CP136898">
    <property type="protein sequence ID" value="WOL19436.1"/>
    <property type="molecule type" value="Genomic_DNA"/>
</dbReference>
<feature type="repeat" description="PPR" evidence="6">
    <location>
        <begin position="228"/>
        <end position="262"/>
    </location>
</feature>
<feature type="repeat" description="PPR" evidence="6">
    <location>
        <begin position="631"/>
        <end position="665"/>
    </location>
</feature>
<keyword evidence="9" id="KW-1185">Reference proteome</keyword>
<dbReference type="PANTHER" id="PTHR24015">
    <property type="entry name" value="OS07G0578800 PROTEIN-RELATED"/>
    <property type="match status" value="1"/>
</dbReference>
<evidence type="ECO:0000256" key="4">
    <source>
        <dbReference type="ARBA" id="ARBA00022737"/>
    </source>
</evidence>
<dbReference type="InterPro" id="IPR046960">
    <property type="entry name" value="PPR_At4g14850-like_plant"/>
</dbReference>
<dbReference type="GO" id="GO:0009507">
    <property type="term" value="C:chloroplast"/>
    <property type="evidence" value="ECO:0007669"/>
    <property type="project" value="UniProtKB-SubCell"/>
</dbReference>
<keyword evidence="5" id="KW-0809">Transit peptide</keyword>
<accession>A0AAQ3L737</accession>
<feature type="repeat" description="PPR" evidence="6">
    <location>
        <begin position="126"/>
        <end position="160"/>
    </location>
</feature>
<dbReference type="FunFam" id="1.25.40.10:FF:000395">
    <property type="entry name" value="Pentatricopeptide repeat-containing protein chloroplastic"/>
    <property type="match status" value="1"/>
</dbReference>